<feature type="compositionally biased region" description="Polar residues" evidence="1">
    <location>
        <begin position="747"/>
        <end position="763"/>
    </location>
</feature>
<feature type="compositionally biased region" description="Basic and acidic residues" evidence="1">
    <location>
        <begin position="422"/>
        <end position="436"/>
    </location>
</feature>
<keyword evidence="3" id="KW-1185">Reference proteome</keyword>
<dbReference type="AlphaFoldDB" id="A0A077ZVN6"/>
<evidence type="ECO:0000313" key="2">
    <source>
        <dbReference type="EMBL" id="CDW73686.1"/>
    </source>
</evidence>
<feature type="region of interest" description="Disordered" evidence="1">
    <location>
        <begin position="721"/>
        <end position="768"/>
    </location>
</feature>
<name>A0A077ZVN6_STYLE</name>
<dbReference type="Proteomes" id="UP000039865">
    <property type="component" value="Unassembled WGS sequence"/>
</dbReference>
<reference evidence="2 3" key="1">
    <citation type="submission" date="2014-06" db="EMBL/GenBank/DDBJ databases">
        <authorList>
            <person name="Swart Estienne"/>
        </authorList>
    </citation>
    <scope>NUCLEOTIDE SEQUENCE [LARGE SCALE GENOMIC DNA]</scope>
    <source>
        <strain evidence="2 3">130c</strain>
    </source>
</reference>
<organism evidence="2 3">
    <name type="scientific">Stylonychia lemnae</name>
    <name type="common">Ciliate</name>
    <dbReference type="NCBI Taxonomy" id="5949"/>
    <lineage>
        <taxon>Eukaryota</taxon>
        <taxon>Sar</taxon>
        <taxon>Alveolata</taxon>
        <taxon>Ciliophora</taxon>
        <taxon>Intramacronucleata</taxon>
        <taxon>Spirotrichea</taxon>
        <taxon>Stichotrichia</taxon>
        <taxon>Sporadotrichida</taxon>
        <taxon>Oxytrichidae</taxon>
        <taxon>Stylonychinae</taxon>
        <taxon>Stylonychia</taxon>
    </lineage>
</organism>
<evidence type="ECO:0000256" key="1">
    <source>
        <dbReference type="SAM" id="MobiDB-lite"/>
    </source>
</evidence>
<feature type="compositionally biased region" description="Polar residues" evidence="1">
    <location>
        <begin position="728"/>
        <end position="737"/>
    </location>
</feature>
<feature type="region of interest" description="Disordered" evidence="1">
    <location>
        <begin position="414"/>
        <end position="447"/>
    </location>
</feature>
<protein>
    <submittedName>
        <fullName evidence="2">Uncharacterized protein</fullName>
    </submittedName>
</protein>
<sequence>MFQARNQQSNWKLKNKDEATFYEAKVYDEQVQKVMFLDYDYPQPELMPFLYFYKFLGRKPEFCKKDLTKYQKLELWIPDTIVFNDSDSPYWIFTNHEGVVCRTENFNERHVVSKLGNQYSIDELVVYNSDKGLVGNKCQLMSTRDLAQKMSSTNSGNSEIFVIQKFVKSKGPNSFIVRAYYRKSKPPQCYVITNKTSFFDSNSALDEHEKYITNVKKSLSCSIVHSKGGKVSEEACGQVEKIAKFFEKYTGIFIEEMVCDFIKDESGLWWFVGCRGFKTNGNNGKPSLRYFTLETHIMSDESDDEKKKVKVKDDSKGKSDYTKLRMCRFCQIGYPINDLTHQMTLLMILKTEKHIKEQQLGSDYEWLNHGDPIYYDQVSLYQPHKVCKTCFTLFKEVEELRNVERKFAKALGIPIDNGGSGEQKEKTNSTTRKNEEEQNDEEQDPLDLLNKKKDQDIEALTIKELYRFRIMLVFHGNLDFLIFLEISDFDFNIPNMKKNSLSLEYSILNVTKTYRLHYNPSGSNANNTGSFSLINPSCKINLNKIRLYYFFTKDKEAFMKFIKEEKVKIRLLYENQMELATAQYSLKEFRSPYVTKIGLNSMLCGKNNQSCYLKFYIGMVGTDNQVDVRELKISRFRDNLYLPPDNYYACEVLPEDWIDIIPSQRNTPSRNMTSTHMIWREMSMKSSDVHNGSPQHKDSGQPLEPRNTLFKQYQQKIEQIEEPGLAQRDNSTQPRQPSQKKKKISKTLRQSQTAANLPSSIKHNNQQVQIQDIRVRQPKEAQIKNIIKNQSSATLLNFKTSEMKKKKRPETSLGRMQKSESQIDILLNSKLKAKFDQISELAEQIEHGRNYSQSNQLRNFIQSDYNDSMTQTLHTLGSPQTSPIIFTFKFTLQNLFYDSDFFRYLAKHSNQQQVYWVAQLEIFNQKFVSDSYSSIFASEHSNDPTEAQLIMNFRQTLHLQETKENIQTILINNFMIIRLIATITDASGQDLNQDYTAQFNLGYLLSNSQISTQLILVPNETANGLQQKFARLQVQFSIEEDDFSILRGKKTMRQMINNSTTMISSSNYAYQLDDTSSNRGNQIYMQNQTMKPFELIIPF</sequence>
<dbReference type="InParanoid" id="A0A077ZVN6"/>
<accession>A0A077ZVN6</accession>
<dbReference type="EMBL" id="CCKQ01002576">
    <property type="protein sequence ID" value="CDW73686.1"/>
    <property type="molecule type" value="Genomic_DNA"/>
</dbReference>
<dbReference type="OrthoDB" id="65154at2759"/>
<evidence type="ECO:0000313" key="3">
    <source>
        <dbReference type="Proteomes" id="UP000039865"/>
    </source>
</evidence>
<gene>
    <name evidence="2" type="primary">Contig16334.g17399</name>
    <name evidence="2" type="ORF">STYLEM_2671</name>
</gene>
<proteinExistence type="predicted"/>
<feature type="region of interest" description="Disordered" evidence="1">
    <location>
        <begin position="686"/>
        <end position="705"/>
    </location>
</feature>